<sequence>MSSSTAPAVLMVIGSCTSLQFGASLATQLFGPLGAAGVTTLRLGLAAVMLALVTRPRVRTWTRSQWTAVAAFGLALAGMNGMFYEAIARIPLGPAVAIEFLGPLGLAAILSRKLKDFAWIVLALVGVMILGFDDAGGSLDLVGVAFVLGAGFFWALYILASERVGGAVDGAGGLAMALVVGTVALVPFGAQGAWTGLTDVHYLALAIGTAFLASVVPYALELSALRRLPKAVFGVLLALEPVIAALAGWLLLDQGFGATRTLAVLLVVVAGAGSAITASRRDATVGVAAEHAPDELAASIHGG</sequence>
<gene>
    <name evidence="6" type="ORF">HX89_12300</name>
</gene>
<evidence type="ECO:0000313" key="7">
    <source>
        <dbReference type="Proteomes" id="UP000027986"/>
    </source>
</evidence>
<evidence type="ECO:0000256" key="5">
    <source>
        <dbReference type="ARBA" id="ARBA00023136"/>
    </source>
</evidence>
<evidence type="ECO:0000256" key="1">
    <source>
        <dbReference type="ARBA" id="ARBA00004141"/>
    </source>
</evidence>
<organism evidence="6 7">
    <name type="scientific">Dermacoccus nishinomiyaensis</name>
    <dbReference type="NCBI Taxonomy" id="1274"/>
    <lineage>
        <taxon>Bacteria</taxon>
        <taxon>Bacillati</taxon>
        <taxon>Actinomycetota</taxon>
        <taxon>Actinomycetes</taxon>
        <taxon>Micrococcales</taxon>
        <taxon>Dermacoccaceae</taxon>
        <taxon>Dermacoccus</taxon>
    </lineage>
</organism>
<dbReference type="eggNOG" id="COG5006">
    <property type="taxonomic scope" value="Bacteria"/>
</dbReference>
<dbReference type="PANTHER" id="PTHR32322">
    <property type="entry name" value="INNER MEMBRANE TRANSPORTER"/>
    <property type="match status" value="1"/>
</dbReference>
<protein>
    <submittedName>
        <fullName evidence="6">Multidrug DMT transporter permease</fullName>
    </submittedName>
</protein>
<evidence type="ECO:0000256" key="3">
    <source>
        <dbReference type="ARBA" id="ARBA00022692"/>
    </source>
</evidence>
<dbReference type="InterPro" id="IPR037185">
    <property type="entry name" value="EmrE-like"/>
</dbReference>
<dbReference type="EMBL" id="CP008889">
    <property type="protein sequence ID" value="AIF41582.1"/>
    <property type="molecule type" value="Genomic_DNA"/>
</dbReference>
<accession>A0A075JJS6</accession>
<keyword evidence="5" id="KW-0472">Membrane</keyword>
<evidence type="ECO:0000313" key="6">
    <source>
        <dbReference type="EMBL" id="AIF41582.1"/>
    </source>
</evidence>
<evidence type="ECO:0000256" key="2">
    <source>
        <dbReference type="ARBA" id="ARBA00007362"/>
    </source>
</evidence>
<dbReference type="GO" id="GO:0016020">
    <property type="term" value="C:membrane"/>
    <property type="evidence" value="ECO:0007669"/>
    <property type="project" value="UniProtKB-SubCell"/>
</dbReference>
<dbReference type="Pfam" id="PF00892">
    <property type="entry name" value="EamA"/>
    <property type="match status" value="1"/>
</dbReference>
<dbReference type="PANTHER" id="PTHR32322:SF2">
    <property type="entry name" value="EAMA DOMAIN-CONTAINING PROTEIN"/>
    <property type="match status" value="1"/>
</dbReference>
<dbReference type="GeneID" id="41841852"/>
<keyword evidence="7" id="KW-1185">Reference proteome</keyword>
<dbReference type="KEGG" id="dni:HX89_12300"/>
<comment type="similarity">
    <text evidence="2">Belongs to the EamA transporter family.</text>
</comment>
<evidence type="ECO:0000256" key="4">
    <source>
        <dbReference type="ARBA" id="ARBA00022989"/>
    </source>
</evidence>
<dbReference type="Proteomes" id="UP000027986">
    <property type="component" value="Chromosome"/>
</dbReference>
<dbReference type="InterPro" id="IPR050638">
    <property type="entry name" value="AA-Vitamin_Transporters"/>
</dbReference>
<proteinExistence type="inferred from homology"/>
<dbReference type="AlphaFoldDB" id="A0A075JJS6"/>
<keyword evidence="4" id="KW-1133">Transmembrane helix</keyword>
<dbReference type="HOGENOM" id="CLU_057295_0_2_11"/>
<keyword evidence="3" id="KW-0812">Transmembrane</keyword>
<dbReference type="InterPro" id="IPR000620">
    <property type="entry name" value="EamA_dom"/>
</dbReference>
<dbReference type="RefSeq" id="WP_038569430.1">
    <property type="nucleotide sequence ID" value="NZ_CP008889.1"/>
</dbReference>
<comment type="subcellular location">
    <subcellularLocation>
        <location evidence="1">Membrane</location>
        <topology evidence="1">Multi-pass membrane protein</topology>
    </subcellularLocation>
</comment>
<reference evidence="6 7" key="1">
    <citation type="submission" date="2014-07" db="EMBL/GenBank/DDBJ databases">
        <title>Genome Sequencing of Dermacoccus nishinomiyaensis.</title>
        <authorList>
            <person name="Hong K.W."/>
            <person name="Chan K.G."/>
        </authorList>
    </citation>
    <scope>NUCLEOTIDE SEQUENCE [LARGE SCALE GENOMIC DNA]</scope>
    <source>
        <strain evidence="6 7">M25</strain>
    </source>
</reference>
<name>A0A075JJS6_9MICO</name>
<dbReference type="SUPFAM" id="SSF103481">
    <property type="entry name" value="Multidrug resistance efflux transporter EmrE"/>
    <property type="match status" value="2"/>
</dbReference>